<evidence type="ECO:0000313" key="3">
    <source>
        <dbReference type="Proteomes" id="UP000436088"/>
    </source>
</evidence>
<protein>
    <submittedName>
        <fullName evidence="2">UNC93-like protein 3-like</fullName>
    </submittedName>
</protein>
<accession>A0A6A2XSJ7</accession>
<evidence type="ECO:0000313" key="2">
    <source>
        <dbReference type="EMBL" id="KAE8664996.1"/>
    </source>
</evidence>
<reference evidence="2" key="1">
    <citation type="submission" date="2019-09" db="EMBL/GenBank/DDBJ databases">
        <title>Draft genome information of white flower Hibiscus syriacus.</title>
        <authorList>
            <person name="Kim Y.-M."/>
        </authorList>
    </citation>
    <scope>NUCLEOTIDE SEQUENCE [LARGE SCALE GENOMIC DNA]</scope>
    <source>
        <strain evidence="2">YM2019G1</strain>
    </source>
</reference>
<name>A0A6A2XSJ7_HIBSY</name>
<sequence length="87" mass="9429">MDGSVGVNGKRSVVFFRDGLCIGHISIILQPPRPCKDSSGLSQRQNCLPAHMLKRSKVDFFVPTVFAGLVVAASACVLRSLALWDNE</sequence>
<evidence type="ECO:0000256" key="1">
    <source>
        <dbReference type="SAM" id="Phobius"/>
    </source>
</evidence>
<dbReference type="PANTHER" id="PTHR34658">
    <property type="entry name" value="OS01G0151800 PROTEIN"/>
    <property type="match status" value="1"/>
</dbReference>
<feature type="transmembrane region" description="Helical" evidence="1">
    <location>
        <begin position="60"/>
        <end position="84"/>
    </location>
</feature>
<dbReference type="EMBL" id="VEPZ02001640">
    <property type="protein sequence ID" value="KAE8664996.1"/>
    <property type="molecule type" value="Genomic_DNA"/>
</dbReference>
<comment type="caution">
    <text evidence="2">The sequence shown here is derived from an EMBL/GenBank/DDBJ whole genome shotgun (WGS) entry which is preliminary data.</text>
</comment>
<keyword evidence="1" id="KW-0472">Membrane</keyword>
<keyword evidence="1" id="KW-0812">Transmembrane</keyword>
<proteinExistence type="predicted"/>
<dbReference type="AlphaFoldDB" id="A0A6A2XSJ7"/>
<dbReference type="Proteomes" id="UP000436088">
    <property type="component" value="Unassembled WGS sequence"/>
</dbReference>
<keyword evidence="1" id="KW-1133">Transmembrane helix</keyword>
<organism evidence="2 3">
    <name type="scientific">Hibiscus syriacus</name>
    <name type="common">Rose of Sharon</name>
    <dbReference type="NCBI Taxonomy" id="106335"/>
    <lineage>
        <taxon>Eukaryota</taxon>
        <taxon>Viridiplantae</taxon>
        <taxon>Streptophyta</taxon>
        <taxon>Embryophyta</taxon>
        <taxon>Tracheophyta</taxon>
        <taxon>Spermatophyta</taxon>
        <taxon>Magnoliopsida</taxon>
        <taxon>eudicotyledons</taxon>
        <taxon>Gunneridae</taxon>
        <taxon>Pentapetalae</taxon>
        <taxon>rosids</taxon>
        <taxon>malvids</taxon>
        <taxon>Malvales</taxon>
        <taxon>Malvaceae</taxon>
        <taxon>Malvoideae</taxon>
        <taxon>Hibiscus</taxon>
    </lineage>
</organism>
<keyword evidence="3" id="KW-1185">Reference proteome</keyword>
<dbReference type="PANTHER" id="PTHR34658:SF5">
    <property type="entry name" value="PROTEIN, PUTATIVE-RELATED"/>
    <property type="match status" value="1"/>
</dbReference>
<gene>
    <name evidence="2" type="ORF">F3Y22_tig00112737pilonHSYRG00164</name>
</gene>